<dbReference type="CDD" id="cd07938">
    <property type="entry name" value="DRE_TIM_HMGL"/>
    <property type="match status" value="1"/>
</dbReference>
<feature type="domain" description="Pyruvate carboxyltransferase" evidence="7">
    <location>
        <begin position="24"/>
        <end position="291"/>
    </location>
</feature>
<evidence type="ECO:0000256" key="1">
    <source>
        <dbReference type="ARBA" id="ARBA00005143"/>
    </source>
</evidence>
<dbReference type="InterPro" id="IPR000891">
    <property type="entry name" value="PYR_CT"/>
</dbReference>
<reference evidence="8" key="1">
    <citation type="submission" date="2022-07" db="EMBL/GenBank/DDBJ databases">
        <title>Phylogenomic reconstructions and comparative analyses of Kickxellomycotina fungi.</title>
        <authorList>
            <person name="Reynolds N.K."/>
            <person name="Stajich J.E."/>
            <person name="Barry K."/>
            <person name="Grigoriev I.V."/>
            <person name="Crous P."/>
            <person name="Smith M.E."/>
        </authorList>
    </citation>
    <scope>NUCLEOTIDE SEQUENCE</scope>
    <source>
        <strain evidence="8">NBRC 100468</strain>
    </source>
</reference>
<dbReference type="InterPro" id="IPR043594">
    <property type="entry name" value="HMGL"/>
</dbReference>
<sequence>MPIKVLRPLSNLWHHSSFSSDKFVKIVEVGPRDGLQNEKTIIPLEVKVELINKLSSTGLLAIEAGSFVSPRLVPQMADSENVLKSINKNPKVSYPVLVPNRKYFDRAVEAGAKEIAIFGSASEAFSQKNINCSISESLKRFEEVARLAQEMNIPMRGYVSCVVGCPYEGKVDPKVAQYVSKVLVDMGCYEISLGDTIGVGTPKSITEMVNIVLKALPIEKLAMHCHDTYGQAIANIRASLDCGIRVFDSSISGLGGCPFAKGATGNVATEDVLYLLSREGYTTDVDIMDTCRIGEWISGKLGRQNHSRAGKALLAKIKSSGAPSWPLDKGAI</sequence>
<organism evidence="8 9">
    <name type="scientific">Mycoemilia scoparia</name>
    <dbReference type="NCBI Taxonomy" id="417184"/>
    <lineage>
        <taxon>Eukaryota</taxon>
        <taxon>Fungi</taxon>
        <taxon>Fungi incertae sedis</taxon>
        <taxon>Zoopagomycota</taxon>
        <taxon>Kickxellomycotina</taxon>
        <taxon>Kickxellomycetes</taxon>
        <taxon>Kickxellales</taxon>
        <taxon>Kickxellaceae</taxon>
        <taxon>Mycoemilia</taxon>
    </lineage>
</organism>
<evidence type="ECO:0000256" key="6">
    <source>
        <dbReference type="ARBA" id="ARBA00049877"/>
    </source>
</evidence>
<dbReference type="GO" id="GO:0006552">
    <property type="term" value="P:L-leucine catabolic process"/>
    <property type="evidence" value="ECO:0007669"/>
    <property type="project" value="TreeGrafter"/>
</dbReference>
<keyword evidence="9" id="KW-1185">Reference proteome</keyword>
<dbReference type="OrthoDB" id="1905920at2759"/>
<dbReference type="PANTHER" id="PTHR42738:SF7">
    <property type="entry name" value="HYDROXYMETHYLGLUTARYL-COA LYASE"/>
    <property type="match status" value="1"/>
</dbReference>
<keyword evidence="4" id="KW-0479">Metal-binding</keyword>
<comment type="pathway">
    <text evidence="1">Metabolic intermediate metabolism; (S)-3-hydroxy-3-methylglutaryl-CoA degradation; acetoacetate from (S)-3-hydroxy-3-methylglutaryl-CoA: step 1/1.</text>
</comment>
<keyword evidence="5" id="KW-0456">Lyase</keyword>
<dbReference type="Proteomes" id="UP001150538">
    <property type="component" value="Unassembled WGS sequence"/>
</dbReference>
<name>A0A9W8A7E5_9FUNG</name>
<dbReference type="InterPro" id="IPR013785">
    <property type="entry name" value="Aldolase_TIM"/>
</dbReference>
<accession>A0A9W8A7E5</accession>
<dbReference type="PANTHER" id="PTHR42738">
    <property type="entry name" value="HYDROXYMETHYLGLUTARYL-COA LYASE"/>
    <property type="match status" value="1"/>
</dbReference>
<evidence type="ECO:0000259" key="7">
    <source>
        <dbReference type="PROSITE" id="PS50991"/>
    </source>
</evidence>
<proteinExistence type="inferred from homology"/>
<comment type="catalytic activity">
    <reaction evidence="6">
        <text>(3S)-3-hydroxy-3-methylglutaryl-CoA = acetoacetate + acetyl-CoA</text>
        <dbReference type="Rhea" id="RHEA:24404"/>
        <dbReference type="ChEBI" id="CHEBI:13705"/>
        <dbReference type="ChEBI" id="CHEBI:43074"/>
        <dbReference type="ChEBI" id="CHEBI:57288"/>
        <dbReference type="EC" id="4.1.3.4"/>
    </reaction>
</comment>
<comment type="caution">
    <text evidence="8">The sequence shown here is derived from an EMBL/GenBank/DDBJ whole genome shotgun (WGS) entry which is preliminary data.</text>
</comment>
<comment type="similarity">
    <text evidence="2">Belongs to the HMG-CoA lyase family.</text>
</comment>
<evidence type="ECO:0000256" key="4">
    <source>
        <dbReference type="ARBA" id="ARBA00022723"/>
    </source>
</evidence>
<evidence type="ECO:0000256" key="5">
    <source>
        <dbReference type="ARBA" id="ARBA00023239"/>
    </source>
</evidence>
<evidence type="ECO:0000313" key="9">
    <source>
        <dbReference type="Proteomes" id="UP001150538"/>
    </source>
</evidence>
<dbReference type="Gene3D" id="3.20.20.70">
    <property type="entry name" value="Aldolase class I"/>
    <property type="match status" value="1"/>
</dbReference>
<dbReference type="Pfam" id="PF00682">
    <property type="entry name" value="HMGL-like"/>
    <property type="match status" value="1"/>
</dbReference>
<gene>
    <name evidence="8" type="ORF">H4219_000388</name>
</gene>
<dbReference type="PROSITE" id="PS50991">
    <property type="entry name" value="PYR_CT"/>
    <property type="match status" value="1"/>
</dbReference>
<evidence type="ECO:0000256" key="3">
    <source>
        <dbReference type="ARBA" id="ARBA00012910"/>
    </source>
</evidence>
<dbReference type="GO" id="GO:0046872">
    <property type="term" value="F:metal ion binding"/>
    <property type="evidence" value="ECO:0007669"/>
    <property type="project" value="UniProtKB-KW"/>
</dbReference>
<evidence type="ECO:0000256" key="2">
    <source>
        <dbReference type="ARBA" id="ARBA00009405"/>
    </source>
</evidence>
<dbReference type="GO" id="GO:0046951">
    <property type="term" value="P:ketone body biosynthetic process"/>
    <property type="evidence" value="ECO:0007669"/>
    <property type="project" value="TreeGrafter"/>
</dbReference>
<dbReference type="NCBIfam" id="NF004283">
    <property type="entry name" value="PRK05692.1"/>
    <property type="match status" value="1"/>
</dbReference>
<dbReference type="EC" id="4.1.3.4" evidence="3"/>
<dbReference type="GO" id="GO:0004419">
    <property type="term" value="F:hydroxymethylglutaryl-CoA lyase activity"/>
    <property type="evidence" value="ECO:0007669"/>
    <property type="project" value="UniProtKB-EC"/>
</dbReference>
<dbReference type="EMBL" id="JANBPU010000002">
    <property type="protein sequence ID" value="KAJ1922041.1"/>
    <property type="molecule type" value="Genomic_DNA"/>
</dbReference>
<evidence type="ECO:0000313" key="8">
    <source>
        <dbReference type="EMBL" id="KAJ1922041.1"/>
    </source>
</evidence>
<dbReference type="AlphaFoldDB" id="A0A9W8A7E5"/>
<dbReference type="SUPFAM" id="SSF51569">
    <property type="entry name" value="Aldolase"/>
    <property type="match status" value="1"/>
</dbReference>
<dbReference type="FunFam" id="3.20.20.70:FF:000201">
    <property type="entry name" value="Hydroxymethylglutaryl-CoA lyase"/>
    <property type="match status" value="1"/>
</dbReference>
<protein>
    <recommendedName>
        <fullName evidence="3">hydroxymethylglutaryl-CoA lyase</fullName>
        <ecNumber evidence="3">4.1.3.4</ecNumber>
    </recommendedName>
</protein>